<comment type="caution">
    <text evidence="1">The sequence shown here is derived from an EMBL/GenBank/DDBJ whole genome shotgun (WGS) entry which is preliminary data.</text>
</comment>
<organism evidence="1 2">
    <name type="scientific">Aspergillus granulosus</name>
    <dbReference type="NCBI Taxonomy" id="176169"/>
    <lineage>
        <taxon>Eukaryota</taxon>
        <taxon>Fungi</taxon>
        <taxon>Dikarya</taxon>
        <taxon>Ascomycota</taxon>
        <taxon>Pezizomycotina</taxon>
        <taxon>Eurotiomycetes</taxon>
        <taxon>Eurotiomycetidae</taxon>
        <taxon>Eurotiales</taxon>
        <taxon>Aspergillaceae</taxon>
        <taxon>Aspergillus</taxon>
        <taxon>Aspergillus subgen. Nidulantes</taxon>
    </lineage>
</organism>
<dbReference type="SUPFAM" id="SSF52047">
    <property type="entry name" value="RNI-like"/>
    <property type="match status" value="1"/>
</dbReference>
<dbReference type="Gene3D" id="3.80.10.10">
    <property type="entry name" value="Ribonuclease Inhibitor"/>
    <property type="match status" value="1"/>
</dbReference>
<dbReference type="Proteomes" id="UP001610334">
    <property type="component" value="Unassembled WGS sequence"/>
</dbReference>
<evidence type="ECO:0008006" key="3">
    <source>
        <dbReference type="Google" id="ProtNLM"/>
    </source>
</evidence>
<gene>
    <name evidence="1" type="ORF">BJX63DRAFT_438115</name>
</gene>
<evidence type="ECO:0000313" key="2">
    <source>
        <dbReference type="Proteomes" id="UP001610334"/>
    </source>
</evidence>
<sequence length="544" mass="61954">MSSTKSSENVLNLCPTEIWTMIIDILRWDSWGTLHSLNLSCRFFHHIVSPALFSTVRIHFPLIKRPRAFLFRTERPAPPFPYFLSETSGSSLGPRTEEFKDNHRLHPFIESNVGQRVFHHVRILVISYGLGYEEGNHSQPIQRLVENLRNLETIRWRGIPFPPQLVQILHGRQSPPQIYYEGAPQAITSEPLLIGASYIKSLSITCTPTPAQDNSANELGRVILSLPRLEQLSLKRAVDRFWRQSGTCLSHVFCLGPDSKLPRSLRILSFANFTFTEEQAAAWARCIKALNIYHLGLDGFSGILTLLSALVSSVPGLRSFAIRVLSGPGAPMNPHFVPLLDYFLQSLNQLECLFIRDLPKEVLDSAIHHQGKHLHQLRFEETGCSSMFPPAGSKVCAFSPDEIGQLAKGLPRVERLSLDLRFENHIHYEYLDALACFPGLKNIGFNTRDFRGERVTGDSPNKWLDESIAREAFRYLDTRTRRRFAGLDIKVGQWDRIFYGSKNKELRYTYIYAAWRENDDMYEQTMDSAGLGRSDRVHFGPGIS</sequence>
<dbReference type="EMBL" id="JBFXLT010000201">
    <property type="protein sequence ID" value="KAL2802201.1"/>
    <property type="molecule type" value="Genomic_DNA"/>
</dbReference>
<dbReference type="InterPro" id="IPR032675">
    <property type="entry name" value="LRR_dom_sf"/>
</dbReference>
<evidence type="ECO:0000313" key="1">
    <source>
        <dbReference type="EMBL" id="KAL2802201.1"/>
    </source>
</evidence>
<keyword evidence="2" id="KW-1185">Reference proteome</keyword>
<proteinExistence type="predicted"/>
<accession>A0ABR4GTK6</accession>
<protein>
    <recommendedName>
        <fullName evidence="3">F-box domain-containing protein</fullName>
    </recommendedName>
</protein>
<reference evidence="1 2" key="1">
    <citation type="submission" date="2024-07" db="EMBL/GenBank/DDBJ databases">
        <title>Section-level genome sequencing and comparative genomics of Aspergillus sections Usti and Cavernicolus.</title>
        <authorList>
            <consortium name="Lawrence Berkeley National Laboratory"/>
            <person name="Nybo J.L."/>
            <person name="Vesth T.C."/>
            <person name="Theobald S."/>
            <person name="Frisvad J.C."/>
            <person name="Larsen T.O."/>
            <person name="Kjaerboelling I."/>
            <person name="Rothschild-Mancinelli K."/>
            <person name="Lyhne E.K."/>
            <person name="Kogle M.E."/>
            <person name="Barry K."/>
            <person name="Clum A."/>
            <person name="Na H."/>
            <person name="Ledsgaard L."/>
            <person name="Lin J."/>
            <person name="Lipzen A."/>
            <person name="Kuo A."/>
            <person name="Riley R."/>
            <person name="Mondo S."/>
            <person name="Labutti K."/>
            <person name="Haridas S."/>
            <person name="Pangalinan J."/>
            <person name="Salamov A.A."/>
            <person name="Simmons B.A."/>
            <person name="Magnuson J.K."/>
            <person name="Chen J."/>
            <person name="Drula E."/>
            <person name="Henrissat B."/>
            <person name="Wiebenga A."/>
            <person name="Lubbers R.J."/>
            <person name="Gomes A.C."/>
            <person name="Makela M.R."/>
            <person name="Stajich J."/>
            <person name="Grigoriev I.V."/>
            <person name="Mortensen U.H."/>
            <person name="De Vries R.P."/>
            <person name="Baker S.E."/>
            <person name="Andersen M.R."/>
        </authorList>
    </citation>
    <scope>NUCLEOTIDE SEQUENCE [LARGE SCALE GENOMIC DNA]</scope>
    <source>
        <strain evidence="1 2">CBS 588.65</strain>
    </source>
</reference>
<name>A0ABR4GTK6_9EURO</name>